<sequence>GYQKYDKRELQLMDEFFKIKSQLNAALCNTIDIKIIAEKLCQIIDLGEEYINEM</sequence>
<comment type="caution">
    <text evidence="1">The sequence shown here is derived from an EMBL/GenBank/DDBJ whole genome shotgun (WGS) entry which is preliminary data.</text>
</comment>
<evidence type="ECO:0000313" key="2">
    <source>
        <dbReference type="Proteomes" id="UP000004810"/>
    </source>
</evidence>
<gene>
    <name evidence="1" type="ORF">WUBG_19244</name>
</gene>
<feature type="non-terminal residue" evidence="1">
    <location>
        <position position="1"/>
    </location>
</feature>
<dbReference type="EMBL" id="ADBV01025286">
    <property type="protein sequence ID" value="EJW69849.1"/>
    <property type="molecule type" value="Genomic_DNA"/>
</dbReference>
<feature type="non-terminal residue" evidence="1">
    <location>
        <position position="54"/>
    </location>
</feature>
<protein>
    <submittedName>
        <fullName evidence="1">Uncharacterized protein</fullName>
    </submittedName>
</protein>
<organism evidence="1 2">
    <name type="scientific">Wuchereria bancrofti</name>
    <dbReference type="NCBI Taxonomy" id="6293"/>
    <lineage>
        <taxon>Eukaryota</taxon>
        <taxon>Metazoa</taxon>
        <taxon>Ecdysozoa</taxon>
        <taxon>Nematoda</taxon>
        <taxon>Chromadorea</taxon>
        <taxon>Rhabditida</taxon>
        <taxon>Spirurina</taxon>
        <taxon>Spiruromorpha</taxon>
        <taxon>Filarioidea</taxon>
        <taxon>Onchocercidae</taxon>
        <taxon>Wuchereria</taxon>
    </lineage>
</organism>
<proteinExistence type="predicted"/>
<evidence type="ECO:0000313" key="1">
    <source>
        <dbReference type="EMBL" id="EJW69849.1"/>
    </source>
</evidence>
<name>J9E376_WUCBA</name>
<accession>J9E376</accession>
<reference evidence="2" key="1">
    <citation type="submission" date="2012-08" db="EMBL/GenBank/DDBJ databases">
        <title>The Genome Sequence of Wuchereria bancrofti.</title>
        <authorList>
            <person name="Nutman T.B."/>
            <person name="Fink D.L."/>
            <person name="Russ C."/>
            <person name="Young S."/>
            <person name="Zeng Q."/>
            <person name="Koehrsen M."/>
            <person name="Alvarado L."/>
            <person name="Berlin A."/>
            <person name="Chapman S.B."/>
            <person name="Chen Z."/>
            <person name="Freedman E."/>
            <person name="Gellesch M."/>
            <person name="Goldberg J."/>
            <person name="Griggs A."/>
            <person name="Gujja S."/>
            <person name="Heilman E.R."/>
            <person name="Heiman D."/>
            <person name="Hepburn T."/>
            <person name="Howarth C."/>
            <person name="Jen D."/>
            <person name="Larson L."/>
            <person name="Lewis B."/>
            <person name="Mehta T."/>
            <person name="Park D."/>
            <person name="Pearson M."/>
            <person name="Roberts A."/>
            <person name="Saif S."/>
            <person name="Shea T."/>
            <person name="Shenoy N."/>
            <person name="Sisk P."/>
            <person name="Stolte C."/>
            <person name="Sykes S."/>
            <person name="Walk T."/>
            <person name="White J."/>
            <person name="Yandava C."/>
            <person name="Haas B."/>
            <person name="Henn M.R."/>
            <person name="Nusbaum C."/>
            <person name="Birren B."/>
        </authorList>
    </citation>
    <scope>NUCLEOTIDE SEQUENCE [LARGE SCALE GENOMIC DNA]</scope>
    <source>
        <strain evidence="2">NA</strain>
    </source>
</reference>
<dbReference type="Proteomes" id="UP000004810">
    <property type="component" value="Unassembled WGS sequence"/>
</dbReference>
<dbReference type="AlphaFoldDB" id="J9E376"/>